<evidence type="ECO:0008006" key="3">
    <source>
        <dbReference type="Google" id="ProtNLM"/>
    </source>
</evidence>
<dbReference type="RefSeq" id="XP_066072849.1">
    <property type="nucleotide sequence ID" value="XM_066216752.1"/>
</dbReference>
<gene>
    <name evidence="1" type="ORF">L201_000957</name>
</gene>
<proteinExistence type="predicted"/>
<dbReference type="EMBL" id="CP144098">
    <property type="protein sequence ID" value="WWC86086.1"/>
    <property type="molecule type" value="Genomic_DNA"/>
</dbReference>
<keyword evidence="2" id="KW-1185">Reference proteome</keyword>
<evidence type="ECO:0000313" key="2">
    <source>
        <dbReference type="Proteomes" id="UP001355207"/>
    </source>
</evidence>
<organism evidence="1 2">
    <name type="scientific">Kwoniella dendrophila CBS 6074</name>
    <dbReference type="NCBI Taxonomy" id="1295534"/>
    <lineage>
        <taxon>Eukaryota</taxon>
        <taxon>Fungi</taxon>
        <taxon>Dikarya</taxon>
        <taxon>Basidiomycota</taxon>
        <taxon>Agaricomycotina</taxon>
        <taxon>Tremellomycetes</taxon>
        <taxon>Tremellales</taxon>
        <taxon>Cryptococcaceae</taxon>
        <taxon>Kwoniella</taxon>
    </lineage>
</organism>
<evidence type="ECO:0000313" key="1">
    <source>
        <dbReference type="EMBL" id="WWC86086.1"/>
    </source>
</evidence>
<protein>
    <recommendedName>
        <fullName evidence="3">Mitochondrial zinc maintenance protein 1, mitochondrial</fullName>
    </recommendedName>
</protein>
<dbReference type="Proteomes" id="UP001355207">
    <property type="component" value="Chromosome 1"/>
</dbReference>
<reference evidence="1 2" key="1">
    <citation type="submission" date="2024-01" db="EMBL/GenBank/DDBJ databases">
        <title>Comparative genomics of Cryptococcus and Kwoniella reveals pathogenesis evolution and contrasting modes of karyotype evolution via chromosome fusion or intercentromeric recombination.</title>
        <authorList>
            <person name="Coelho M.A."/>
            <person name="David-Palma M."/>
            <person name="Shea T."/>
            <person name="Bowers K."/>
            <person name="McGinley-Smith S."/>
            <person name="Mohammad A.W."/>
            <person name="Gnirke A."/>
            <person name="Yurkov A.M."/>
            <person name="Nowrousian M."/>
            <person name="Sun S."/>
            <person name="Cuomo C.A."/>
            <person name="Heitman J."/>
        </authorList>
    </citation>
    <scope>NUCLEOTIDE SEQUENCE [LARGE SCALE GENOMIC DNA]</scope>
    <source>
        <strain evidence="1 2">CBS 6074</strain>
    </source>
</reference>
<sequence length="316" mass="37146">MTSRIKQVLRPALPPHVSLPSKPVKAVRDPPAIPFFKDPGHTIPTKWGLYRPLLRLTASTETSTSHVSIGREIRERWKATKGLTSVPKVRSFLSEYYELLDHLISDKAEHVKEVKILEHKLKEKHDKADLEKVRKIEELKMKHEEENNTKPKLTGSFHRPTLFNIPLPRMKPQPKSIGSMIHNRLRSRERRMVKRKEYSSLLNDMKLEVNFWNTLQSQSQSKLEENNNNNNNNHTIVQVQVDDWNISKDPRSPGGWDGIIKNEIKLMDERFKKENRRSEMIFDKPLLDRIAKAKERKKLWWKSIKEKKQQHSNQSS</sequence>
<accession>A0AAX4JKZ9</accession>
<name>A0AAX4JKZ9_9TREE</name>
<dbReference type="AlphaFoldDB" id="A0AAX4JKZ9"/>
<dbReference type="GeneID" id="91091629"/>